<comment type="caution">
    <text evidence="3">The sequence shown here is derived from an EMBL/GenBank/DDBJ whole genome shotgun (WGS) entry which is preliminary data.</text>
</comment>
<feature type="region of interest" description="Disordered" evidence="1">
    <location>
        <begin position="1"/>
        <end position="23"/>
    </location>
</feature>
<dbReference type="GeneID" id="78820328"/>
<dbReference type="SUPFAM" id="SSF46785">
    <property type="entry name" value="Winged helix' DNA-binding domain"/>
    <property type="match status" value="1"/>
</dbReference>
<dbReference type="AlphaFoldDB" id="A0ABD5XYD6"/>
<dbReference type="Proteomes" id="UP001596432">
    <property type="component" value="Unassembled WGS sequence"/>
</dbReference>
<name>A0ABD5XYD6_9EURY</name>
<feature type="compositionally biased region" description="Acidic residues" evidence="1">
    <location>
        <begin position="1"/>
        <end position="10"/>
    </location>
</feature>
<accession>A0ABD5XYD6</accession>
<evidence type="ECO:0000259" key="2">
    <source>
        <dbReference type="Pfam" id="PF12802"/>
    </source>
</evidence>
<evidence type="ECO:0000313" key="3">
    <source>
        <dbReference type="EMBL" id="MFC7140054.1"/>
    </source>
</evidence>
<organism evidence="3 4">
    <name type="scientific">Halosimplex aquaticum</name>
    <dbReference type="NCBI Taxonomy" id="3026162"/>
    <lineage>
        <taxon>Archaea</taxon>
        <taxon>Methanobacteriati</taxon>
        <taxon>Methanobacteriota</taxon>
        <taxon>Stenosarchaea group</taxon>
        <taxon>Halobacteria</taxon>
        <taxon>Halobacteriales</taxon>
        <taxon>Haloarculaceae</taxon>
        <taxon>Halosimplex</taxon>
    </lineage>
</organism>
<dbReference type="Gene3D" id="1.10.10.10">
    <property type="entry name" value="Winged helix-like DNA-binding domain superfamily/Winged helix DNA-binding domain"/>
    <property type="match status" value="1"/>
</dbReference>
<dbReference type="EMBL" id="JBHTAS010000001">
    <property type="protein sequence ID" value="MFC7140054.1"/>
    <property type="molecule type" value="Genomic_DNA"/>
</dbReference>
<keyword evidence="4" id="KW-1185">Reference proteome</keyword>
<reference evidence="3 4" key="1">
    <citation type="journal article" date="2019" name="Int. J. Syst. Evol. Microbiol.">
        <title>The Global Catalogue of Microorganisms (GCM) 10K type strain sequencing project: providing services to taxonomists for standard genome sequencing and annotation.</title>
        <authorList>
            <consortium name="The Broad Institute Genomics Platform"/>
            <consortium name="The Broad Institute Genome Sequencing Center for Infectious Disease"/>
            <person name="Wu L."/>
            <person name="Ma J."/>
        </authorList>
    </citation>
    <scope>NUCLEOTIDE SEQUENCE [LARGE SCALE GENOMIC DNA]</scope>
    <source>
        <strain evidence="3 4">XZYJT29</strain>
    </source>
</reference>
<gene>
    <name evidence="3" type="ORF">ACFQMA_09435</name>
</gene>
<evidence type="ECO:0000256" key="1">
    <source>
        <dbReference type="SAM" id="MobiDB-lite"/>
    </source>
</evidence>
<evidence type="ECO:0000313" key="4">
    <source>
        <dbReference type="Proteomes" id="UP001596432"/>
    </source>
</evidence>
<dbReference type="Pfam" id="PF12802">
    <property type="entry name" value="MarR_2"/>
    <property type="match status" value="1"/>
</dbReference>
<dbReference type="RefSeq" id="WP_274325621.1">
    <property type="nucleotide sequence ID" value="NZ_CP118158.1"/>
</dbReference>
<dbReference type="InterPro" id="IPR000835">
    <property type="entry name" value="HTH_MarR-typ"/>
</dbReference>
<sequence length="91" mass="10081">MPISIDEFETTPEPKLRPPAAGAENADRVLALLTERRDEAFTPAEICQRTGVPKGSVGVVLARLEDRGLVRHRGAYWTVARADRARTATRR</sequence>
<dbReference type="InterPro" id="IPR036388">
    <property type="entry name" value="WH-like_DNA-bd_sf"/>
</dbReference>
<protein>
    <submittedName>
        <fullName evidence="3">MarR family transcriptional regulator</fullName>
    </submittedName>
</protein>
<dbReference type="GO" id="GO:0006355">
    <property type="term" value="P:regulation of DNA-templated transcription"/>
    <property type="evidence" value="ECO:0007669"/>
    <property type="project" value="UniProtKB-ARBA"/>
</dbReference>
<feature type="domain" description="HTH marR-type" evidence="2">
    <location>
        <begin position="28"/>
        <end position="73"/>
    </location>
</feature>
<proteinExistence type="predicted"/>
<dbReference type="InterPro" id="IPR036390">
    <property type="entry name" value="WH_DNA-bd_sf"/>
</dbReference>